<dbReference type="Gene3D" id="1.10.443.10">
    <property type="entry name" value="Intergrase catalytic core"/>
    <property type="match status" value="1"/>
</dbReference>
<dbReference type="InterPro" id="IPR044068">
    <property type="entry name" value="CB"/>
</dbReference>
<gene>
    <name evidence="7" type="ORF">JNB62_05000</name>
</gene>
<dbReference type="PROSITE" id="PS51898">
    <property type="entry name" value="TYR_RECOMBINASE"/>
    <property type="match status" value="1"/>
</dbReference>
<evidence type="ECO:0000256" key="4">
    <source>
        <dbReference type="PROSITE-ProRule" id="PRU01248"/>
    </source>
</evidence>
<evidence type="ECO:0000256" key="3">
    <source>
        <dbReference type="ARBA" id="ARBA00023172"/>
    </source>
</evidence>
<keyword evidence="2 4" id="KW-0238">DNA-binding</keyword>
<evidence type="ECO:0000259" key="5">
    <source>
        <dbReference type="PROSITE" id="PS51898"/>
    </source>
</evidence>
<dbReference type="PANTHER" id="PTHR30349">
    <property type="entry name" value="PHAGE INTEGRASE-RELATED"/>
    <property type="match status" value="1"/>
</dbReference>
<sequence length="369" mass="41591">MQHSDSSGGVLRLISATSNVALAKPEEAVLDAMIEGWSAQQRSRGLREDMVRSRRKLVTRLCEHSGHAPWEWTPADVESFTVDLAAAGRHLSTLRGYHGSIRMFCEYLISPHYDWVEICEAQFGTVPSQVCLPWNTIAHRFAFEGDGSRRPLTYDEVETLFNTADARVDDLVASGRKGALSALRDAQLLKTVYAFGLRRTEAVSLDLADLHHSSMRSWGRYGALYVRWGKAAGGGAPKRRTVLLVPEFDWWVPGMQQWVEEARPRFAGRDLPGIWVTERRTRVSPGYLDRRFSDLRDAAGLDRKLTLHSLRHSFATHLLEFGYAERFVQEQLGHEHASTTSIYASVSSDYKNRLLAHALKNLLESEGPQ</sequence>
<evidence type="ECO:0000313" key="8">
    <source>
        <dbReference type="Proteomes" id="UP001196843"/>
    </source>
</evidence>
<name>A0ABS7HJA4_9MICO</name>
<dbReference type="Pfam" id="PF00589">
    <property type="entry name" value="Phage_integrase"/>
    <property type="match status" value="1"/>
</dbReference>
<reference evidence="7 8" key="1">
    <citation type="journal article" date="2021" name="MBio">
        <title>Poor Competitiveness of Bradyrhizobium in Pigeon Pea Root Colonization in Indian Soils.</title>
        <authorList>
            <person name="Chalasani D."/>
            <person name="Basu A."/>
            <person name="Pullabhotla S.V.S.R.N."/>
            <person name="Jorrin B."/>
            <person name="Neal A.L."/>
            <person name="Poole P.S."/>
            <person name="Podile A.R."/>
            <person name="Tkacz A."/>
        </authorList>
    </citation>
    <scope>NUCLEOTIDE SEQUENCE [LARGE SCALE GENOMIC DNA]</scope>
    <source>
        <strain evidence="7 8">HU14</strain>
    </source>
</reference>
<comment type="similarity">
    <text evidence="1">Belongs to the 'phage' integrase family.</text>
</comment>
<comment type="caution">
    <text evidence="7">The sequence shown here is derived from an EMBL/GenBank/DDBJ whole genome shotgun (WGS) entry which is preliminary data.</text>
</comment>
<evidence type="ECO:0000256" key="1">
    <source>
        <dbReference type="ARBA" id="ARBA00008857"/>
    </source>
</evidence>
<keyword evidence="8" id="KW-1185">Reference proteome</keyword>
<accession>A0ABS7HJA4</accession>
<evidence type="ECO:0000256" key="2">
    <source>
        <dbReference type="ARBA" id="ARBA00023125"/>
    </source>
</evidence>
<feature type="domain" description="Core-binding (CB)" evidence="6">
    <location>
        <begin position="28"/>
        <end position="109"/>
    </location>
</feature>
<protein>
    <submittedName>
        <fullName evidence="7">Tyrosine-type recombinase/integrase</fullName>
    </submittedName>
</protein>
<proteinExistence type="inferred from homology"/>
<dbReference type="InterPro" id="IPR002104">
    <property type="entry name" value="Integrase_catalytic"/>
</dbReference>
<dbReference type="Proteomes" id="UP001196843">
    <property type="component" value="Unassembled WGS sequence"/>
</dbReference>
<evidence type="ECO:0000313" key="7">
    <source>
        <dbReference type="EMBL" id="MBW9093032.1"/>
    </source>
</evidence>
<dbReference type="EMBL" id="JAEUAW010000003">
    <property type="protein sequence ID" value="MBW9093032.1"/>
    <property type="molecule type" value="Genomic_DNA"/>
</dbReference>
<dbReference type="PROSITE" id="PS51900">
    <property type="entry name" value="CB"/>
    <property type="match status" value="1"/>
</dbReference>
<feature type="domain" description="Tyr recombinase" evidence="5">
    <location>
        <begin position="147"/>
        <end position="356"/>
    </location>
</feature>
<dbReference type="InterPro" id="IPR011010">
    <property type="entry name" value="DNA_brk_join_enz"/>
</dbReference>
<keyword evidence="3" id="KW-0233">DNA recombination</keyword>
<dbReference type="SUPFAM" id="SSF56349">
    <property type="entry name" value="DNA breaking-rejoining enzymes"/>
    <property type="match status" value="1"/>
</dbReference>
<dbReference type="PANTHER" id="PTHR30349:SF41">
    <property type="entry name" value="INTEGRASE_RECOMBINASE PROTEIN MJ0367-RELATED"/>
    <property type="match status" value="1"/>
</dbReference>
<dbReference type="InterPro" id="IPR013762">
    <property type="entry name" value="Integrase-like_cat_sf"/>
</dbReference>
<dbReference type="InterPro" id="IPR050090">
    <property type="entry name" value="Tyrosine_recombinase_XerCD"/>
</dbReference>
<evidence type="ECO:0000259" key="6">
    <source>
        <dbReference type="PROSITE" id="PS51900"/>
    </source>
</evidence>
<organism evidence="7 8">
    <name type="scientific">Microbacterium jejuense</name>
    <dbReference type="NCBI Taxonomy" id="1263637"/>
    <lineage>
        <taxon>Bacteria</taxon>
        <taxon>Bacillati</taxon>
        <taxon>Actinomycetota</taxon>
        <taxon>Actinomycetes</taxon>
        <taxon>Micrococcales</taxon>
        <taxon>Microbacteriaceae</taxon>
        <taxon>Microbacterium</taxon>
    </lineage>
</organism>